<dbReference type="Proteomes" id="UP000054715">
    <property type="component" value="Unassembled WGS sequence"/>
</dbReference>
<accession>A0A0W0UJT6</accession>
<name>A0A0W0UJT6_9GAMM</name>
<keyword evidence="4" id="KW-1185">Reference proteome</keyword>
<organism evidence="1 3">
    <name type="scientific">Legionella jamestowniensis</name>
    <dbReference type="NCBI Taxonomy" id="455"/>
    <lineage>
        <taxon>Bacteria</taxon>
        <taxon>Pseudomonadati</taxon>
        <taxon>Pseudomonadota</taxon>
        <taxon>Gammaproteobacteria</taxon>
        <taxon>Legionellales</taxon>
        <taxon>Legionellaceae</taxon>
        <taxon>Legionella</taxon>
    </lineage>
</organism>
<dbReference type="PATRIC" id="fig|455.5.peg.2209"/>
<dbReference type="STRING" id="455.Ljam_2096"/>
<evidence type="ECO:0000313" key="3">
    <source>
        <dbReference type="Proteomes" id="UP000054715"/>
    </source>
</evidence>
<reference evidence="2 4" key="2">
    <citation type="submission" date="2016-05" db="EMBL/GenBank/DDBJ databases">
        <authorList>
            <person name="Prochazka B."/>
            <person name="Indra A."/>
            <person name="Hasenberger P."/>
            <person name="Blaschitz M."/>
            <person name="Wagner L."/>
            <person name="Wewalka G."/>
            <person name="Sorschag S."/>
            <person name="Schmid D."/>
            <person name="Ruppitsch W."/>
        </authorList>
    </citation>
    <scope>NUCLEOTIDE SEQUENCE [LARGE SCALE GENOMIC DNA]</scope>
    <source>
        <strain evidence="2 4">974010_12</strain>
    </source>
</reference>
<evidence type="ECO:0000313" key="4">
    <source>
        <dbReference type="Proteomes" id="UP000093336"/>
    </source>
</evidence>
<proteinExistence type="predicted"/>
<protein>
    <submittedName>
        <fullName evidence="1">Uncharacterized protein</fullName>
    </submittedName>
</protein>
<dbReference type="EMBL" id="LNYG01000013">
    <property type="protein sequence ID" value="KTD07901.1"/>
    <property type="molecule type" value="Genomic_DNA"/>
</dbReference>
<dbReference type="Proteomes" id="UP000093336">
    <property type="component" value="Unassembled WGS sequence"/>
</dbReference>
<reference evidence="1 3" key="1">
    <citation type="submission" date="2015-11" db="EMBL/GenBank/DDBJ databases">
        <title>Genomic analysis of 38 Legionella species identifies large and diverse effector repertoires.</title>
        <authorList>
            <person name="Burstein D."/>
            <person name="Amaro F."/>
            <person name="Zusman T."/>
            <person name="Lifshitz Z."/>
            <person name="Cohen O."/>
            <person name="Gilbert J.A."/>
            <person name="Pupko T."/>
            <person name="Shuman H.A."/>
            <person name="Segal G."/>
        </authorList>
    </citation>
    <scope>NUCLEOTIDE SEQUENCE [LARGE SCALE GENOMIC DNA]</scope>
    <source>
        <strain evidence="1 3">JA-26-G1-E2</strain>
    </source>
</reference>
<dbReference type="RefSeq" id="WP_058449976.1">
    <property type="nucleotide sequence ID" value="NZ_CAAAJF010000002.1"/>
</dbReference>
<dbReference type="EMBL" id="LYOZ01000003">
    <property type="protein sequence ID" value="OCH99032.1"/>
    <property type="molecule type" value="Genomic_DNA"/>
</dbReference>
<comment type="caution">
    <text evidence="1">The sequence shown here is derived from an EMBL/GenBank/DDBJ whole genome shotgun (WGS) entry which is preliminary data.</text>
</comment>
<evidence type="ECO:0000313" key="1">
    <source>
        <dbReference type="EMBL" id="KTD07901.1"/>
    </source>
</evidence>
<sequence length="110" mass="12905">MFRLFDKTNSREEQEQLIFELSDSIQVTLHLENAPFYSRLYLLKDGKELTNASISYEDTQKIMAYHNQSRNMKQNNERLLQELNQLGLGNFNRVLIEQSTAISENSNRCS</sequence>
<evidence type="ECO:0000313" key="2">
    <source>
        <dbReference type="EMBL" id="OCH99032.1"/>
    </source>
</evidence>
<gene>
    <name evidence="2" type="ORF">A8135_09820</name>
    <name evidence="1" type="ORF">Ljam_2096</name>
</gene>
<dbReference type="AlphaFoldDB" id="A0A0W0UJT6"/>
<dbReference type="OrthoDB" id="9965643at2"/>